<protein>
    <submittedName>
        <fullName evidence="7">Siderophore-interacting protein</fullName>
    </submittedName>
</protein>
<dbReference type="Pfam" id="PF04542">
    <property type="entry name" value="Sigma70_r2"/>
    <property type="match status" value="1"/>
</dbReference>
<accession>A0ABQ3YVF0</accession>
<dbReference type="InterPro" id="IPR039425">
    <property type="entry name" value="RNA_pol_sigma-70-like"/>
</dbReference>
<dbReference type="InterPro" id="IPR013325">
    <property type="entry name" value="RNA_pol_sigma_r2"/>
</dbReference>
<dbReference type="InterPro" id="IPR036388">
    <property type="entry name" value="WH-like_DNA-bd_sf"/>
</dbReference>
<feature type="domain" description="RNA polymerase sigma-70 region 2" evidence="5">
    <location>
        <begin position="13"/>
        <end position="78"/>
    </location>
</feature>
<reference evidence="7 8" key="1">
    <citation type="submission" date="2021-01" db="EMBL/GenBank/DDBJ databases">
        <title>Whole genome shotgun sequence of Actinoplanes durhamensis NBRC 14914.</title>
        <authorList>
            <person name="Komaki H."/>
            <person name="Tamura T."/>
        </authorList>
    </citation>
    <scope>NUCLEOTIDE SEQUENCE [LARGE SCALE GENOMIC DNA]</scope>
    <source>
        <strain evidence="7 8">NBRC 14914</strain>
    </source>
</reference>
<keyword evidence="8" id="KW-1185">Reference proteome</keyword>
<dbReference type="PANTHER" id="PTHR43133:SF25">
    <property type="entry name" value="RNA POLYMERASE SIGMA FACTOR RFAY-RELATED"/>
    <property type="match status" value="1"/>
</dbReference>
<evidence type="ECO:0000259" key="5">
    <source>
        <dbReference type="Pfam" id="PF04542"/>
    </source>
</evidence>
<dbReference type="SUPFAM" id="SSF88946">
    <property type="entry name" value="Sigma2 domain of RNA polymerase sigma factors"/>
    <property type="match status" value="1"/>
</dbReference>
<dbReference type="SUPFAM" id="SSF88659">
    <property type="entry name" value="Sigma3 and sigma4 domains of RNA polymerase sigma factors"/>
    <property type="match status" value="1"/>
</dbReference>
<organism evidence="7 8">
    <name type="scientific">Paractinoplanes durhamensis</name>
    <dbReference type="NCBI Taxonomy" id="113563"/>
    <lineage>
        <taxon>Bacteria</taxon>
        <taxon>Bacillati</taxon>
        <taxon>Actinomycetota</taxon>
        <taxon>Actinomycetes</taxon>
        <taxon>Micromonosporales</taxon>
        <taxon>Micromonosporaceae</taxon>
        <taxon>Paractinoplanes</taxon>
    </lineage>
</organism>
<evidence type="ECO:0000256" key="4">
    <source>
        <dbReference type="ARBA" id="ARBA00023163"/>
    </source>
</evidence>
<dbReference type="InterPro" id="IPR014284">
    <property type="entry name" value="RNA_pol_sigma-70_dom"/>
</dbReference>
<dbReference type="EMBL" id="BOML01000022">
    <property type="protein sequence ID" value="GIE01549.1"/>
    <property type="molecule type" value="Genomic_DNA"/>
</dbReference>
<evidence type="ECO:0000256" key="3">
    <source>
        <dbReference type="ARBA" id="ARBA00023082"/>
    </source>
</evidence>
<keyword evidence="3" id="KW-0731">Sigma factor</keyword>
<dbReference type="Proteomes" id="UP000637628">
    <property type="component" value="Unassembled WGS sequence"/>
</dbReference>
<evidence type="ECO:0000259" key="6">
    <source>
        <dbReference type="Pfam" id="PF08281"/>
    </source>
</evidence>
<dbReference type="Pfam" id="PF08281">
    <property type="entry name" value="Sigma70_r4_2"/>
    <property type="match status" value="1"/>
</dbReference>
<dbReference type="Gene3D" id="1.10.1740.10">
    <property type="match status" value="1"/>
</dbReference>
<evidence type="ECO:0000256" key="1">
    <source>
        <dbReference type="ARBA" id="ARBA00010641"/>
    </source>
</evidence>
<keyword evidence="2" id="KW-0805">Transcription regulation</keyword>
<evidence type="ECO:0000313" key="8">
    <source>
        <dbReference type="Proteomes" id="UP000637628"/>
    </source>
</evidence>
<name>A0ABQ3YVF0_9ACTN</name>
<proteinExistence type="inferred from homology"/>
<dbReference type="InterPro" id="IPR013249">
    <property type="entry name" value="RNA_pol_sigma70_r4_t2"/>
</dbReference>
<dbReference type="RefSeq" id="WP_203727265.1">
    <property type="nucleotide sequence ID" value="NZ_BAAATX010000017.1"/>
</dbReference>
<dbReference type="PANTHER" id="PTHR43133">
    <property type="entry name" value="RNA POLYMERASE ECF-TYPE SIGMA FACTO"/>
    <property type="match status" value="1"/>
</dbReference>
<dbReference type="InterPro" id="IPR007627">
    <property type="entry name" value="RNA_pol_sigma70_r2"/>
</dbReference>
<sequence length="187" mass="20419">MAEPETAQEFTALYADNHRRVYAYAVARAGRSLADEVVAETFLVAWRRFAQMPRGAALPWLLGVARNVLRERYRAEERQRAVAAEMLAWVADAPDVADGVAERSALLAALAGLSENDREVLTLTAWDGLSARAAARVVNCSAPAFLVRLHRARNRLIRAVEAASESAATPESATAYPLTVVTQESNR</sequence>
<comment type="similarity">
    <text evidence="1">Belongs to the sigma-70 factor family. ECF subfamily.</text>
</comment>
<dbReference type="InterPro" id="IPR013324">
    <property type="entry name" value="RNA_pol_sigma_r3/r4-like"/>
</dbReference>
<gene>
    <name evidence="7" type="ORF">Adu01nite_28990</name>
</gene>
<feature type="domain" description="RNA polymerase sigma factor 70 region 4 type 2" evidence="6">
    <location>
        <begin position="105"/>
        <end position="156"/>
    </location>
</feature>
<dbReference type="Gene3D" id="1.10.10.10">
    <property type="entry name" value="Winged helix-like DNA-binding domain superfamily/Winged helix DNA-binding domain"/>
    <property type="match status" value="1"/>
</dbReference>
<evidence type="ECO:0000256" key="2">
    <source>
        <dbReference type="ARBA" id="ARBA00023015"/>
    </source>
</evidence>
<comment type="caution">
    <text evidence="7">The sequence shown here is derived from an EMBL/GenBank/DDBJ whole genome shotgun (WGS) entry which is preliminary data.</text>
</comment>
<dbReference type="NCBIfam" id="TIGR02937">
    <property type="entry name" value="sigma70-ECF"/>
    <property type="match status" value="1"/>
</dbReference>
<evidence type="ECO:0000313" key="7">
    <source>
        <dbReference type="EMBL" id="GIE01549.1"/>
    </source>
</evidence>
<keyword evidence="4" id="KW-0804">Transcription</keyword>